<gene>
    <name evidence="1" type="ORF">NW768_008481</name>
</gene>
<organism evidence="1 2">
    <name type="scientific">Fusarium equiseti</name>
    <name type="common">Fusarium scirpi</name>
    <dbReference type="NCBI Taxonomy" id="61235"/>
    <lineage>
        <taxon>Eukaryota</taxon>
        <taxon>Fungi</taxon>
        <taxon>Dikarya</taxon>
        <taxon>Ascomycota</taxon>
        <taxon>Pezizomycotina</taxon>
        <taxon>Sordariomycetes</taxon>
        <taxon>Hypocreomycetidae</taxon>
        <taxon>Hypocreales</taxon>
        <taxon>Nectriaceae</taxon>
        <taxon>Fusarium</taxon>
        <taxon>Fusarium incarnatum-equiseti species complex</taxon>
    </lineage>
</organism>
<evidence type="ECO:0000313" key="1">
    <source>
        <dbReference type="EMBL" id="KAJ4128195.1"/>
    </source>
</evidence>
<dbReference type="Proteomes" id="UP001152024">
    <property type="component" value="Unassembled WGS sequence"/>
</dbReference>
<accession>A0ABQ8R757</accession>
<comment type="caution">
    <text evidence="1">The sequence shown here is derived from an EMBL/GenBank/DDBJ whole genome shotgun (WGS) entry which is preliminary data.</text>
</comment>
<dbReference type="Gene3D" id="3.80.10.10">
    <property type="entry name" value="Ribonuclease Inhibitor"/>
    <property type="match status" value="1"/>
</dbReference>
<dbReference type="EMBL" id="JAOQBH010000012">
    <property type="protein sequence ID" value="KAJ4128195.1"/>
    <property type="molecule type" value="Genomic_DNA"/>
</dbReference>
<evidence type="ECO:0000313" key="2">
    <source>
        <dbReference type="Proteomes" id="UP001152024"/>
    </source>
</evidence>
<sequence>MSVVHNHIAVKLNFFAHIPKVIRRLEPHLSIAQKKQIKREGRYKGQQEKFSSLLDPNAVPKCALDVRQMTIGGIDPGKKHRPIVIRYLEEVLKNLTNLEVLDTSELNRSMAHSIAALNHLKALRVTDLHTSCITDNIAFPLSRLSGLEHLAFHAGLFSGLVSGRQKVLQTILARSLSTLTTLDVCSLRYSSNFLENFEDRIRKYDPDALEQPHYLTALKSLTLTGHCWEGERALLWTDLNKSFDFLQLRELKLTRLRQGNLVLFKHLEDLFGKADKESIQLRRLSVDMNADQRNPVASEEHLESIYRFLASFDTLTSLNILEHNVFLKSGFVNPGLSRRLQQVIIIHKHLESLQFKYEGHAPYYVSAQVIETFTKSLPRLQVLEIPLEDDNLDVVARSISNAKELRTLIFRHIPSWRSRERNENPVPMFLERFLGSLLQISETEDFTWGKAYNLTKITVAIYTFVIGDGFKPQKKMNEAFEISNDGKGVWCQDINVTEGCKEWYYTANRSWASQIMTSIK</sequence>
<dbReference type="SUPFAM" id="SSF52047">
    <property type="entry name" value="RNI-like"/>
    <property type="match status" value="1"/>
</dbReference>
<protein>
    <submittedName>
        <fullName evidence="1">Uncharacterized protein</fullName>
    </submittedName>
</protein>
<proteinExistence type="predicted"/>
<dbReference type="InterPro" id="IPR032675">
    <property type="entry name" value="LRR_dom_sf"/>
</dbReference>
<name>A0ABQ8R757_FUSEQ</name>
<keyword evidence="2" id="KW-1185">Reference proteome</keyword>
<reference evidence="1" key="1">
    <citation type="submission" date="2022-09" db="EMBL/GenBank/DDBJ databases">
        <title>Fusarium specimens isolated from Avocado Roots.</title>
        <authorList>
            <person name="Stajich J."/>
            <person name="Roper C."/>
            <person name="Heimlech-Rivalta G."/>
        </authorList>
    </citation>
    <scope>NUCLEOTIDE SEQUENCE</scope>
    <source>
        <strain evidence="1">CF00095</strain>
    </source>
</reference>